<comment type="caution">
    <text evidence="1">The sequence shown here is derived from an EMBL/GenBank/DDBJ whole genome shotgun (WGS) entry which is preliminary data.</text>
</comment>
<dbReference type="Proteomes" id="UP001138894">
    <property type="component" value="Unassembled WGS sequence"/>
</dbReference>
<dbReference type="RefSeq" id="WP_218544953.1">
    <property type="nucleotide sequence ID" value="NZ_JAGSPD010000003.1"/>
</dbReference>
<keyword evidence="2" id="KW-1185">Reference proteome</keyword>
<accession>A0A9X1F8I5</accession>
<dbReference type="AlphaFoldDB" id="A0A9X1F8I5"/>
<protein>
    <submittedName>
        <fullName evidence="1">Uncharacterized protein</fullName>
    </submittedName>
</protein>
<sequence>MIIPKIELNITANELKEAYASLDFDMPEIPYAGEKNRKMKSLYSLLESIRIKLAKKVLSHKDKKKHFKLSLEFYEADCMHKTMMVLKLPHYAQSFFEKLDQKLA</sequence>
<dbReference type="EMBL" id="JAGSPD010000003">
    <property type="protein sequence ID" value="MBV7268398.1"/>
    <property type="molecule type" value="Genomic_DNA"/>
</dbReference>
<gene>
    <name evidence="1" type="ORF">KCG49_04215</name>
</gene>
<organism evidence="1 2">
    <name type="scientific">Winogradskyella luteola</name>
    <dbReference type="NCBI Taxonomy" id="2828330"/>
    <lineage>
        <taxon>Bacteria</taxon>
        <taxon>Pseudomonadati</taxon>
        <taxon>Bacteroidota</taxon>
        <taxon>Flavobacteriia</taxon>
        <taxon>Flavobacteriales</taxon>
        <taxon>Flavobacteriaceae</taxon>
        <taxon>Winogradskyella</taxon>
    </lineage>
</organism>
<evidence type="ECO:0000313" key="1">
    <source>
        <dbReference type="EMBL" id="MBV7268398.1"/>
    </source>
</evidence>
<proteinExistence type="predicted"/>
<evidence type="ECO:0000313" key="2">
    <source>
        <dbReference type="Proteomes" id="UP001138894"/>
    </source>
</evidence>
<reference evidence="1" key="1">
    <citation type="submission" date="2021-04" db="EMBL/GenBank/DDBJ databases">
        <authorList>
            <person name="Pira H."/>
            <person name="Risdian C."/>
            <person name="Wink J."/>
        </authorList>
    </citation>
    <scope>NUCLEOTIDE SEQUENCE</scope>
    <source>
        <strain evidence="1">WHY3</strain>
    </source>
</reference>
<name>A0A9X1F8I5_9FLAO</name>